<gene>
    <name evidence="3" type="primary">LOC108744675</name>
</gene>
<feature type="domain" description="EF-hand" evidence="1">
    <location>
        <begin position="16"/>
        <end position="51"/>
    </location>
</feature>
<dbReference type="PROSITE" id="PS50222">
    <property type="entry name" value="EF_HAND_2"/>
    <property type="match status" value="1"/>
</dbReference>
<dbReference type="Proteomes" id="UP000192223">
    <property type="component" value="Unplaced"/>
</dbReference>
<name>A0A7F5R4N2_AGRPL</name>
<proteinExistence type="predicted"/>
<dbReference type="PANTHER" id="PTHR46763:SF1">
    <property type="entry name" value="DYNEIN REGULATORY COMPLEX PROTEIN 8"/>
    <property type="match status" value="1"/>
</dbReference>
<evidence type="ECO:0000313" key="3">
    <source>
        <dbReference type="RefSeq" id="XP_025830508.1"/>
    </source>
</evidence>
<dbReference type="RefSeq" id="XP_025830508.1">
    <property type="nucleotide sequence ID" value="XM_025974723.1"/>
</dbReference>
<dbReference type="KEGG" id="apln:108744675"/>
<accession>A0A7F5R4N2</accession>
<reference evidence="3" key="1">
    <citation type="submission" date="2025-08" db="UniProtKB">
        <authorList>
            <consortium name="RefSeq"/>
        </authorList>
    </citation>
    <scope>IDENTIFICATION</scope>
    <source>
        <tissue evidence="3">Entire body</tissue>
    </source>
</reference>
<dbReference type="PANTHER" id="PTHR46763">
    <property type="entry name" value="DYNEIN REGULATORY COMPLEX PROTEIN 8"/>
    <property type="match status" value="1"/>
</dbReference>
<sequence length="202" mass="23057">MAEEEEAEIVVDINNDLERRIADVFELFDHTGTKKVDIRDIATVLRGLGCCPTEAEIQEVMVAIEDPKNPDIVHMQTFLPYAAQLITEHKYEPATPDKLLDAFHVLDPEGHGYLAKDFFMTIMSQDGEPFNEDEIAEMMEIAVDPYTQKVPYEYYINQLMHDPEGEAYIYRLADRVEDEREKTPPPQTFSQVLAAMANTADV</sequence>
<keyword evidence="2" id="KW-1185">Reference proteome</keyword>
<organism evidence="2 3">
    <name type="scientific">Agrilus planipennis</name>
    <name type="common">Emerald ash borer</name>
    <name type="synonym">Agrilus marcopoli</name>
    <dbReference type="NCBI Taxonomy" id="224129"/>
    <lineage>
        <taxon>Eukaryota</taxon>
        <taxon>Metazoa</taxon>
        <taxon>Ecdysozoa</taxon>
        <taxon>Arthropoda</taxon>
        <taxon>Hexapoda</taxon>
        <taxon>Insecta</taxon>
        <taxon>Pterygota</taxon>
        <taxon>Neoptera</taxon>
        <taxon>Endopterygota</taxon>
        <taxon>Coleoptera</taxon>
        <taxon>Polyphaga</taxon>
        <taxon>Elateriformia</taxon>
        <taxon>Buprestoidea</taxon>
        <taxon>Buprestidae</taxon>
        <taxon>Agrilinae</taxon>
        <taxon>Agrilus</taxon>
    </lineage>
</organism>
<dbReference type="InterPro" id="IPR011992">
    <property type="entry name" value="EF-hand-dom_pair"/>
</dbReference>
<dbReference type="GeneID" id="108744675"/>
<dbReference type="FunFam" id="1.10.238.10:FF:000001">
    <property type="entry name" value="Calmodulin 1"/>
    <property type="match status" value="1"/>
</dbReference>
<dbReference type="Gene3D" id="1.10.238.10">
    <property type="entry name" value="EF-hand"/>
    <property type="match status" value="2"/>
</dbReference>
<evidence type="ECO:0000259" key="1">
    <source>
        <dbReference type="PROSITE" id="PS50222"/>
    </source>
</evidence>
<protein>
    <submittedName>
        <fullName evidence="3">Dynein regulatory complex protein 8-like isoform X1</fullName>
    </submittedName>
</protein>
<evidence type="ECO:0000313" key="2">
    <source>
        <dbReference type="Proteomes" id="UP000192223"/>
    </source>
</evidence>
<dbReference type="InterPro" id="IPR002048">
    <property type="entry name" value="EF_hand_dom"/>
</dbReference>
<dbReference type="GO" id="GO:0005509">
    <property type="term" value="F:calcium ion binding"/>
    <property type="evidence" value="ECO:0007669"/>
    <property type="project" value="InterPro"/>
</dbReference>
<dbReference type="InParanoid" id="A0A7F5R4N2"/>
<dbReference type="SUPFAM" id="SSF47473">
    <property type="entry name" value="EF-hand"/>
    <property type="match status" value="1"/>
</dbReference>
<dbReference type="AlphaFoldDB" id="A0A7F5R4N2"/>
<dbReference type="OrthoDB" id="10260307at2759"/>
<dbReference type="FunCoup" id="A0A7F5R4N2">
    <property type="interactions" value="101"/>
</dbReference>